<keyword evidence="3" id="KW-1185">Reference proteome</keyword>
<gene>
    <name evidence="2" type="ORF">GWI33_013334</name>
</gene>
<evidence type="ECO:0000313" key="3">
    <source>
        <dbReference type="Proteomes" id="UP000625711"/>
    </source>
</evidence>
<dbReference type="InterPro" id="IPR036291">
    <property type="entry name" value="NAD(P)-bd_dom_sf"/>
</dbReference>
<reference evidence="2" key="1">
    <citation type="submission" date="2020-08" db="EMBL/GenBank/DDBJ databases">
        <title>Genome sequencing and assembly of the red palm weevil Rhynchophorus ferrugineus.</title>
        <authorList>
            <person name="Dias G.B."/>
            <person name="Bergman C.M."/>
            <person name="Manee M."/>
        </authorList>
    </citation>
    <scope>NUCLEOTIDE SEQUENCE</scope>
    <source>
        <strain evidence="2">AA-2017</strain>
        <tissue evidence="2">Whole larva</tissue>
    </source>
</reference>
<name>A0A834I3Y4_RHYFE</name>
<evidence type="ECO:0000313" key="2">
    <source>
        <dbReference type="EMBL" id="KAF7273980.1"/>
    </source>
</evidence>
<dbReference type="SUPFAM" id="SSF51735">
    <property type="entry name" value="NAD(P)-binding Rossmann-fold domains"/>
    <property type="match status" value="1"/>
</dbReference>
<dbReference type="EMBL" id="JAACXV010013196">
    <property type="protein sequence ID" value="KAF7273980.1"/>
    <property type="molecule type" value="Genomic_DNA"/>
</dbReference>
<dbReference type="Gene3D" id="3.40.50.720">
    <property type="entry name" value="NAD(P)-binding Rossmann-like Domain"/>
    <property type="match status" value="1"/>
</dbReference>
<protein>
    <submittedName>
        <fullName evidence="2">Uncharacterized protein</fullName>
    </submittedName>
</protein>
<dbReference type="GO" id="GO:0016491">
    <property type="term" value="F:oxidoreductase activity"/>
    <property type="evidence" value="ECO:0007669"/>
    <property type="project" value="UniProtKB-KW"/>
</dbReference>
<dbReference type="AlphaFoldDB" id="A0A834I3Y4"/>
<dbReference type="PANTHER" id="PTHR43157:SF31">
    <property type="entry name" value="PHOSPHATIDYLINOSITOL-GLYCAN BIOSYNTHESIS CLASS F PROTEIN"/>
    <property type="match status" value="1"/>
</dbReference>
<proteinExistence type="predicted"/>
<sequence length="309" mass="34741">MLAYIVIFLVCLLITYKIYFKLTVGWCRSNVCLVGKIVLITGGNSGIGYKTACDLTKHGAKVIIACRSRERAEKVVKDIVEQTNNENVSYKLVDLGSLKSVREFVKEFIASEDGLDILINNAGMQAPSIRRMNRDGLHPVMTANYFGPFLLTNILLDLLKKSAPNRIINVVSVAAKSNLPKWLILIHSTPFTKFIVNPSFATYYSPSHSMKNYNQVTTYTLHPGAMLTKITRQMSLGLKLVLNFCLYWIFKTPLEGAQTTIHCAVAKNIERYSGSLFSDCWVVDMYKKAKNPELARELWSLSDKLVKLA</sequence>
<dbReference type="InterPro" id="IPR002347">
    <property type="entry name" value="SDR_fam"/>
</dbReference>
<keyword evidence="1" id="KW-0560">Oxidoreductase</keyword>
<organism evidence="2 3">
    <name type="scientific">Rhynchophorus ferrugineus</name>
    <name type="common">Red palm weevil</name>
    <name type="synonym">Curculio ferrugineus</name>
    <dbReference type="NCBI Taxonomy" id="354439"/>
    <lineage>
        <taxon>Eukaryota</taxon>
        <taxon>Metazoa</taxon>
        <taxon>Ecdysozoa</taxon>
        <taxon>Arthropoda</taxon>
        <taxon>Hexapoda</taxon>
        <taxon>Insecta</taxon>
        <taxon>Pterygota</taxon>
        <taxon>Neoptera</taxon>
        <taxon>Endopterygota</taxon>
        <taxon>Coleoptera</taxon>
        <taxon>Polyphaga</taxon>
        <taxon>Cucujiformia</taxon>
        <taxon>Curculionidae</taxon>
        <taxon>Dryophthorinae</taxon>
        <taxon>Rhynchophorus</taxon>
    </lineage>
</organism>
<dbReference type="PANTHER" id="PTHR43157">
    <property type="entry name" value="PHOSPHATIDYLINOSITOL-GLYCAN BIOSYNTHESIS CLASS F PROTEIN-RELATED"/>
    <property type="match status" value="1"/>
</dbReference>
<dbReference type="OrthoDB" id="191139at2759"/>
<evidence type="ECO:0000256" key="1">
    <source>
        <dbReference type="ARBA" id="ARBA00023002"/>
    </source>
</evidence>
<dbReference type="Proteomes" id="UP000625711">
    <property type="component" value="Unassembled WGS sequence"/>
</dbReference>
<dbReference type="Pfam" id="PF00106">
    <property type="entry name" value="adh_short"/>
    <property type="match status" value="1"/>
</dbReference>
<dbReference type="PRINTS" id="PR00081">
    <property type="entry name" value="GDHRDH"/>
</dbReference>
<accession>A0A834I3Y4</accession>
<comment type="caution">
    <text evidence="2">The sequence shown here is derived from an EMBL/GenBank/DDBJ whole genome shotgun (WGS) entry which is preliminary data.</text>
</comment>